<accession>W0JTF3</accession>
<dbReference type="Gene3D" id="1.10.150.240">
    <property type="entry name" value="Putative phosphatase, domain 2"/>
    <property type="match status" value="1"/>
</dbReference>
<evidence type="ECO:0000256" key="5">
    <source>
        <dbReference type="ARBA" id="ARBA00023277"/>
    </source>
</evidence>
<dbReference type="InterPro" id="IPR006439">
    <property type="entry name" value="HAD-SF_hydro_IA"/>
</dbReference>
<dbReference type="RefSeq" id="WP_049953849.1">
    <property type="nucleotide sequence ID" value="NZ_CP007055.1"/>
</dbReference>
<organism evidence="6 7">
    <name type="scientific">Halostagnicola larsenii XH-48</name>
    <dbReference type="NCBI Taxonomy" id="797299"/>
    <lineage>
        <taxon>Archaea</taxon>
        <taxon>Methanobacteriati</taxon>
        <taxon>Methanobacteriota</taxon>
        <taxon>Stenosarchaea group</taxon>
        <taxon>Halobacteria</taxon>
        <taxon>Halobacteriales</taxon>
        <taxon>Natrialbaceae</taxon>
        <taxon>Halostagnicola</taxon>
    </lineage>
</organism>
<proteinExistence type="inferred from homology"/>
<dbReference type="InterPro" id="IPR023198">
    <property type="entry name" value="PGP-like_dom2"/>
</dbReference>
<keyword evidence="4" id="KW-0460">Magnesium</keyword>
<dbReference type="PANTHER" id="PTHR46193">
    <property type="entry name" value="6-PHOSPHOGLUCONATE PHOSPHATASE"/>
    <property type="match status" value="1"/>
</dbReference>
<dbReference type="HOGENOM" id="CLU_045011_13_1_2"/>
<evidence type="ECO:0000256" key="3">
    <source>
        <dbReference type="ARBA" id="ARBA00022723"/>
    </source>
</evidence>
<dbReference type="GO" id="GO:0003824">
    <property type="term" value="F:catalytic activity"/>
    <property type="evidence" value="ECO:0007669"/>
    <property type="project" value="UniProtKB-ARBA"/>
</dbReference>
<comment type="similarity">
    <text evidence="2">Belongs to the HAD-like hydrolase superfamily.</text>
</comment>
<evidence type="ECO:0000313" key="6">
    <source>
        <dbReference type="EMBL" id="AHG00592.1"/>
    </source>
</evidence>
<gene>
    <name evidence="6" type="ORF">HALLA_19145</name>
</gene>
<dbReference type="InterPro" id="IPR023214">
    <property type="entry name" value="HAD_sf"/>
</dbReference>
<dbReference type="SFLD" id="SFLDG01129">
    <property type="entry name" value="C1.5:_HAD__Beta-PGM__Phosphata"/>
    <property type="match status" value="1"/>
</dbReference>
<evidence type="ECO:0000256" key="4">
    <source>
        <dbReference type="ARBA" id="ARBA00022842"/>
    </source>
</evidence>
<dbReference type="GO" id="GO:0046872">
    <property type="term" value="F:metal ion binding"/>
    <property type="evidence" value="ECO:0007669"/>
    <property type="project" value="UniProtKB-KW"/>
</dbReference>
<dbReference type="Pfam" id="PF13419">
    <property type="entry name" value="HAD_2"/>
    <property type="match status" value="1"/>
</dbReference>
<dbReference type="GeneID" id="25146512"/>
<sequence length="216" mass="24510">MTAVLFDMDGVIIDSEDYWVEREREHILPMTVPDETVPVAEISGMNYRETYEYLESNYETAISRERFVEVFAETAREIYSEHVSLLPGFHDHLDELHDRDATVALVTSSPHDWIEIVFDRFDLEGRFDEIVSGEDIEGPGKPHPYIFEQAATKINREPGDCVAVEDSENGVQSASRAGTYTVAYRIDAHTGLDLSPADAIVETPRELRETVLERVS</sequence>
<evidence type="ECO:0000256" key="2">
    <source>
        <dbReference type="ARBA" id="ARBA00007958"/>
    </source>
</evidence>
<dbReference type="PANTHER" id="PTHR46193:SF18">
    <property type="entry name" value="HEXITOL PHOSPHATASE B"/>
    <property type="match status" value="1"/>
</dbReference>
<keyword evidence="7" id="KW-1185">Reference proteome</keyword>
<dbReference type="NCBIfam" id="TIGR01509">
    <property type="entry name" value="HAD-SF-IA-v3"/>
    <property type="match status" value="1"/>
</dbReference>
<evidence type="ECO:0000313" key="7">
    <source>
        <dbReference type="Proteomes" id="UP000019024"/>
    </source>
</evidence>
<keyword evidence="3" id="KW-0479">Metal-binding</keyword>
<dbReference type="KEGG" id="hlr:HALLA_19145"/>
<dbReference type="InterPro" id="IPR051600">
    <property type="entry name" value="Beta-PGM-like"/>
</dbReference>
<dbReference type="SFLD" id="SFLDG01135">
    <property type="entry name" value="C1.5.6:_HAD__Beta-PGM__Phospha"/>
    <property type="match status" value="1"/>
</dbReference>
<dbReference type="Gene3D" id="3.40.50.1000">
    <property type="entry name" value="HAD superfamily/HAD-like"/>
    <property type="match status" value="1"/>
</dbReference>
<dbReference type="STRING" id="797299.HALLA_19145"/>
<dbReference type="eggNOG" id="arCOG02293">
    <property type="taxonomic scope" value="Archaea"/>
</dbReference>
<dbReference type="InterPro" id="IPR041492">
    <property type="entry name" value="HAD_2"/>
</dbReference>
<name>W0JTF3_9EURY</name>
<reference evidence="6 7" key="1">
    <citation type="submission" date="2014-01" db="EMBL/GenBank/DDBJ databases">
        <authorList>
            <consortium name="DOE Joint Genome Institute"/>
            <person name="Anderson I."/>
            <person name="Huntemann M."/>
            <person name="Han J."/>
            <person name="Chen A."/>
            <person name="Kyrpides N."/>
            <person name="Mavromatis K."/>
            <person name="Markowitz V."/>
            <person name="Palaniappan K."/>
            <person name="Ivanova N."/>
            <person name="Schaumberg A."/>
            <person name="Pati A."/>
            <person name="Liolios K."/>
            <person name="Nordberg H.P."/>
            <person name="Cantor M.N."/>
            <person name="Hua S.X."/>
            <person name="Woyke T."/>
        </authorList>
    </citation>
    <scope>NUCLEOTIDE SEQUENCE [LARGE SCALE GENOMIC DNA]</scope>
    <source>
        <strain evidence="6 7">XH-48</strain>
    </source>
</reference>
<dbReference type="SUPFAM" id="SSF56784">
    <property type="entry name" value="HAD-like"/>
    <property type="match status" value="1"/>
</dbReference>
<dbReference type="Proteomes" id="UP000019024">
    <property type="component" value="Chromosome"/>
</dbReference>
<dbReference type="EMBL" id="CP007055">
    <property type="protein sequence ID" value="AHG00592.1"/>
    <property type="molecule type" value="Genomic_DNA"/>
</dbReference>
<dbReference type="SFLD" id="SFLDS00003">
    <property type="entry name" value="Haloacid_Dehalogenase"/>
    <property type="match status" value="1"/>
</dbReference>
<comment type="cofactor">
    <cofactor evidence="1">
        <name>Mg(2+)</name>
        <dbReference type="ChEBI" id="CHEBI:18420"/>
    </cofactor>
</comment>
<keyword evidence="5" id="KW-0119">Carbohydrate metabolism</keyword>
<dbReference type="AlphaFoldDB" id="W0JTF3"/>
<evidence type="ECO:0000256" key="1">
    <source>
        <dbReference type="ARBA" id="ARBA00001946"/>
    </source>
</evidence>
<dbReference type="OrthoDB" id="372285at2157"/>
<protein>
    <submittedName>
        <fullName evidence="6">Haloacid dehalogenase</fullName>
    </submittedName>
</protein>
<dbReference type="InterPro" id="IPR036412">
    <property type="entry name" value="HAD-like_sf"/>
</dbReference>